<dbReference type="SUPFAM" id="SSF56300">
    <property type="entry name" value="Metallo-dependent phosphatases"/>
    <property type="match status" value="1"/>
</dbReference>
<feature type="domain" description="Purple acid phosphatase N-terminal" evidence="3">
    <location>
        <begin position="241"/>
        <end position="333"/>
    </location>
</feature>
<dbReference type="OrthoDB" id="9809781at2"/>
<dbReference type="PANTHER" id="PTHR45867:SF3">
    <property type="entry name" value="ACID PHOSPHATASE TYPE 7"/>
    <property type="match status" value="1"/>
</dbReference>
<evidence type="ECO:0000313" key="5">
    <source>
        <dbReference type="Proteomes" id="UP000253908"/>
    </source>
</evidence>
<dbReference type="Gene3D" id="3.60.21.10">
    <property type="match status" value="1"/>
</dbReference>
<protein>
    <recommendedName>
        <fullName evidence="6">Metallophosphoesterase</fullName>
    </recommendedName>
</protein>
<sequence>MFSISKENKSLYRLFAVILVLLMVFSSFSTLVKTAAAEEEPTNGTTEKVLLDRGSTWKYLDNGSNQGTAWKEANFDDSNWKSGAAPLGYPEGEEHGDFGDIATTIEYGSDSQNKHATAYFRTTFEVEDLSKINSTGVINAGIDDSAILYLNGQEIARFNLPADQEIPFDAYVEDYGLNDASESSNKTFQLTEEQMGYIVEGTNVLAVEVHQDRPSSSDVFFDMELQSIYVDPSIYQASDISFAPGADETKYNFSWYSPKTDVPGVIEYAKVTDGNNSEFPTENVQSVTAKLAEASSGYQANEATITGIEGSSEYVYRLGDGNGKWSEIYSFKTQATDSYNFLFMGDPQIGSSGNIAKDTTGWINTVNKAIELYPNTSFIQSAGDQVNDSKSEEEYAGWFAPELLKNYPTATTIGNHDNSQYYEYHFNTPNQNPALGNSNNAGGDYYFTYGDTLVMNLNSNNKNAQEHNQFMEETVAANPNAKWKFVVFHHSIYSAASHSLEAGIIKLREELVPTIDKLDVDAVLMGHDHSYVRTYQMKNLQPLKNQMIDEDDSVINPDGTLYLTANSSSGSKYYNLKDPEFYSANRSQLRTPTFTNVAVTPTSLEFTTHRADTMEVTDTYKIVKDPSIEVVLPALESISIEASSNVVPTEPTTFYPEVSLNVTGKNVNGGVYDIAYEDITYKTSPEGQLSISQDGKITVEEGANPGNIQVWAEVTNEGKTIETEKVTIQIVEHAEQTLLEKGSIWKYLDNGTDQGTVWREPAFDDRNWASGAAPLGYPVSEDRPMFGDIATVISYGPDSSKKIPTYYFRTTFEVEDLSKIGDVGHINFGIDDSVILYLNGQEIGRHNLPEGEIGYDKYLSDLTGSSVADESNYETFILDAADLAHLVEGTNVLTAEVHQDRPTSSDIYWDMEFIASVNKEASEETIVPVKTYDYKGYHTGKLMVHDKSVSITVDAESNIKNGVVFTGEYAEFHGDGFEDTAVIIKPKKAGAIIDFKGTVMSKVIIEGNKVSEIRGAENIQDIEYVKSADPEAINFID</sequence>
<dbReference type="RefSeq" id="WP_114917636.1">
    <property type="nucleotide sequence ID" value="NZ_CP024848.1"/>
</dbReference>
<dbReference type="GO" id="GO:0003993">
    <property type="term" value="F:acid phosphatase activity"/>
    <property type="evidence" value="ECO:0007669"/>
    <property type="project" value="InterPro"/>
</dbReference>
<dbReference type="InterPro" id="IPR008979">
    <property type="entry name" value="Galactose-bd-like_sf"/>
</dbReference>
<dbReference type="Gene3D" id="2.60.120.260">
    <property type="entry name" value="Galactose-binding domain-like"/>
    <property type="match status" value="2"/>
</dbReference>
<dbReference type="SUPFAM" id="SSF49785">
    <property type="entry name" value="Galactose-binding domain-like"/>
    <property type="match status" value="2"/>
</dbReference>
<proteinExistence type="predicted"/>
<name>A0A345PK20_9BACI</name>
<dbReference type="InterPro" id="IPR004843">
    <property type="entry name" value="Calcineurin-like_PHP"/>
</dbReference>
<dbReference type="InterPro" id="IPR029052">
    <property type="entry name" value="Metallo-depent_PP-like"/>
</dbReference>
<dbReference type="Pfam" id="PF00149">
    <property type="entry name" value="Metallophos"/>
    <property type="match status" value="1"/>
</dbReference>
<dbReference type="EMBL" id="CP024848">
    <property type="protein sequence ID" value="AXI10350.1"/>
    <property type="molecule type" value="Genomic_DNA"/>
</dbReference>
<evidence type="ECO:0000313" key="4">
    <source>
        <dbReference type="EMBL" id="AXI10350.1"/>
    </source>
</evidence>
<evidence type="ECO:0008006" key="6">
    <source>
        <dbReference type="Google" id="ProtNLM"/>
    </source>
</evidence>
<feature type="domain" description="Calcineurin-like phosphoesterase" evidence="2">
    <location>
        <begin position="340"/>
        <end position="531"/>
    </location>
</feature>
<dbReference type="Pfam" id="PF16656">
    <property type="entry name" value="Pur_ac_phosph_N"/>
    <property type="match status" value="1"/>
</dbReference>
<dbReference type="KEGG" id="ocn:CUC15_16030"/>
<accession>A0A345PK20</accession>
<evidence type="ECO:0000259" key="2">
    <source>
        <dbReference type="Pfam" id="PF00149"/>
    </source>
</evidence>
<keyword evidence="1" id="KW-0732">Signal</keyword>
<gene>
    <name evidence="4" type="ORF">CUC15_16030</name>
</gene>
<evidence type="ECO:0000259" key="3">
    <source>
        <dbReference type="Pfam" id="PF16656"/>
    </source>
</evidence>
<dbReference type="PANTHER" id="PTHR45867">
    <property type="entry name" value="PURPLE ACID PHOSPHATASE"/>
    <property type="match status" value="1"/>
</dbReference>
<dbReference type="Proteomes" id="UP000253908">
    <property type="component" value="Chromosome"/>
</dbReference>
<reference evidence="5" key="1">
    <citation type="submission" date="2017-11" db="EMBL/GenBank/DDBJ databases">
        <authorList>
            <person name="Zhu W."/>
        </authorList>
    </citation>
    <scope>NUCLEOTIDE SEQUENCE [LARGE SCALE GENOMIC DNA]</scope>
    <source>
        <strain evidence="5">160</strain>
    </source>
</reference>
<dbReference type="SUPFAM" id="SSF49363">
    <property type="entry name" value="Purple acid phosphatase, N-terminal domain"/>
    <property type="match status" value="1"/>
</dbReference>
<dbReference type="InterPro" id="IPR008963">
    <property type="entry name" value="Purple_acid_Pase-like_N"/>
</dbReference>
<evidence type="ECO:0000256" key="1">
    <source>
        <dbReference type="ARBA" id="ARBA00022729"/>
    </source>
</evidence>
<dbReference type="GO" id="GO:0046872">
    <property type="term" value="F:metal ion binding"/>
    <property type="evidence" value="ECO:0007669"/>
    <property type="project" value="InterPro"/>
</dbReference>
<keyword evidence="5" id="KW-1185">Reference proteome</keyword>
<dbReference type="AlphaFoldDB" id="A0A345PK20"/>
<dbReference type="InterPro" id="IPR015914">
    <property type="entry name" value="PAPs_N"/>
</dbReference>
<dbReference type="Gene3D" id="2.60.40.380">
    <property type="entry name" value="Purple acid phosphatase-like, N-terminal"/>
    <property type="match status" value="1"/>
</dbReference>
<organism evidence="4 5">
    <name type="scientific">Oceanobacillus zhaokaii</name>
    <dbReference type="NCBI Taxonomy" id="2052660"/>
    <lineage>
        <taxon>Bacteria</taxon>
        <taxon>Bacillati</taxon>
        <taxon>Bacillota</taxon>
        <taxon>Bacilli</taxon>
        <taxon>Bacillales</taxon>
        <taxon>Bacillaceae</taxon>
        <taxon>Oceanobacillus</taxon>
    </lineage>
</organism>